<proteinExistence type="predicted"/>
<reference evidence="1" key="3">
    <citation type="submission" date="2022-01" db="UniProtKB">
        <authorList>
            <consortium name="EnsemblPlants"/>
        </authorList>
    </citation>
    <scope>IDENTIFICATION</scope>
    <source>
        <strain evidence="1">subsp. vulgare</strain>
    </source>
</reference>
<dbReference type="AlphaFoldDB" id="A0A8I6XZR3"/>
<accession>A0A8I6XZR3</accession>
<evidence type="ECO:0000313" key="1">
    <source>
        <dbReference type="EnsemblPlants" id="HORVU.MOREX.r3.5HG0464330.1.CDS1"/>
    </source>
</evidence>
<sequence length="171" mass="18496">MSSGPLQRMPLPVRAPAQHETLARIIVERQEALLTAPTSSASTPPRAPTARRKTLTGVRIVNTRGITLQRIKRSRARSAAPHAARVEEKLVFHSLGISKDGKDMTSSNLDAFTDRFKYQLPPEVIVAMREFFKLDVADVNEVEDALINNGGQGAMDLVVDPGGEGADATIG</sequence>
<reference evidence="2" key="1">
    <citation type="journal article" date="2012" name="Nature">
        <title>A physical, genetic and functional sequence assembly of the barley genome.</title>
        <authorList>
            <consortium name="The International Barley Genome Sequencing Consortium"/>
            <person name="Mayer K.F."/>
            <person name="Waugh R."/>
            <person name="Brown J.W."/>
            <person name="Schulman A."/>
            <person name="Langridge P."/>
            <person name="Platzer M."/>
            <person name="Fincher G.B."/>
            <person name="Muehlbauer G.J."/>
            <person name="Sato K."/>
            <person name="Close T.J."/>
            <person name="Wise R.P."/>
            <person name="Stein N."/>
        </authorList>
    </citation>
    <scope>NUCLEOTIDE SEQUENCE [LARGE SCALE GENOMIC DNA]</scope>
    <source>
        <strain evidence="2">cv. Morex</strain>
    </source>
</reference>
<reference evidence="1" key="2">
    <citation type="submission" date="2020-10" db="EMBL/GenBank/DDBJ databases">
        <authorList>
            <person name="Scholz U."/>
            <person name="Mascher M."/>
            <person name="Fiebig A."/>
        </authorList>
    </citation>
    <scope>NUCLEOTIDE SEQUENCE [LARGE SCALE GENOMIC DNA]</scope>
    <source>
        <strain evidence="1">cv. Morex</strain>
    </source>
</reference>
<dbReference type="EnsemblPlants" id="HORVU.MOREX.r3.5HG0464330.1">
    <property type="protein sequence ID" value="HORVU.MOREX.r3.5HG0464330.1.CDS1"/>
    <property type="gene ID" value="HORVU.MOREX.r3.5HG0464330"/>
</dbReference>
<dbReference type="Proteomes" id="UP000011116">
    <property type="component" value="Chromosome 5H"/>
</dbReference>
<protein>
    <submittedName>
        <fullName evidence="1">Uncharacterized protein</fullName>
    </submittedName>
</protein>
<dbReference type="Gramene" id="HORVU.MOREX.r3.5HG0464330.1">
    <property type="protein sequence ID" value="HORVU.MOREX.r3.5HG0464330.1.CDS1"/>
    <property type="gene ID" value="HORVU.MOREX.r3.5HG0464330"/>
</dbReference>
<evidence type="ECO:0000313" key="2">
    <source>
        <dbReference type="Proteomes" id="UP000011116"/>
    </source>
</evidence>
<organism evidence="1 2">
    <name type="scientific">Hordeum vulgare subsp. vulgare</name>
    <name type="common">Domesticated barley</name>
    <dbReference type="NCBI Taxonomy" id="112509"/>
    <lineage>
        <taxon>Eukaryota</taxon>
        <taxon>Viridiplantae</taxon>
        <taxon>Streptophyta</taxon>
        <taxon>Embryophyta</taxon>
        <taxon>Tracheophyta</taxon>
        <taxon>Spermatophyta</taxon>
        <taxon>Magnoliopsida</taxon>
        <taxon>Liliopsida</taxon>
        <taxon>Poales</taxon>
        <taxon>Poaceae</taxon>
        <taxon>BOP clade</taxon>
        <taxon>Pooideae</taxon>
        <taxon>Triticodae</taxon>
        <taxon>Triticeae</taxon>
        <taxon>Hordeinae</taxon>
        <taxon>Hordeum</taxon>
    </lineage>
</organism>
<keyword evidence="2" id="KW-1185">Reference proteome</keyword>
<name>A0A8I6XZR3_HORVV</name>